<reference evidence="3" key="1">
    <citation type="journal article" date="2019" name="Int. J. Syst. Evol. Microbiol.">
        <title>The Global Catalogue of Microorganisms (GCM) 10K type strain sequencing project: providing services to taxonomists for standard genome sequencing and annotation.</title>
        <authorList>
            <consortium name="The Broad Institute Genomics Platform"/>
            <consortium name="The Broad Institute Genome Sequencing Center for Infectious Disease"/>
            <person name="Wu L."/>
            <person name="Ma J."/>
        </authorList>
    </citation>
    <scope>NUCLEOTIDE SEQUENCE [LARGE SCALE GENOMIC DNA]</scope>
    <source>
        <strain evidence="3">TISTR 1827</strain>
    </source>
</reference>
<organism evidence="2 3">
    <name type="scientific">Paenibacillus thailandensis</name>
    <dbReference type="NCBI Taxonomy" id="393250"/>
    <lineage>
        <taxon>Bacteria</taxon>
        <taxon>Bacillati</taxon>
        <taxon>Bacillota</taxon>
        <taxon>Bacilli</taxon>
        <taxon>Bacillales</taxon>
        <taxon>Paenibacillaceae</taxon>
        <taxon>Paenibacillus</taxon>
    </lineage>
</organism>
<keyword evidence="3" id="KW-1185">Reference proteome</keyword>
<sequence>MIKKLNDEINRLKSIEHTLCLTIGELDKANKQLREENERLRRELESHESWKAISEVAQRELEQIKAEYSDERAAHNVHVTELIEAQKLIEKLEKTNVKFPRQPKREGGWTVAMDYLKGVSDRLYDLSCFGDLGDTPPSLEQIEMVLLAVEESQINWKLKRQFQP</sequence>
<gene>
    <name evidence="2" type="ORF">ACFSW5_04220</name>
</gene>
<evidence type="ECO:0000313" key="2">
    <source>
        <dbReference type="EMBL" id="MFD2659468.1"/>
    </source>
</evidence>
<feature type="coiled-coil region" evidence="1">
    <location>
        <begin position="23"/>
        <end position="74"/>
    </location>
</feature>
<evidence type="ECO:0008006" key="4">
    <source>
        <dbReference type="Google" id="ProtNLM"/>
    </source>
</evidence>
<dbReference type="RefSeq" id="WP_379270161.1">
    <property type="nucleotide sequence ID" value="NZ_JBHUGT010000020.1"/>
</dbReference>
<evidence type="ECO:0000256" key="1">
    <source>
        <dbReference type="SAM" id="Coils"/>
    </source>
</evidence>
<keyword evidence="1" id="KW-0175">Coiled coil</keyword>
<dbReference type="Proteomes" id="UP001597493">
    <property type="component" value="Unassembled WGS sequence"/>
</dbReference>
<proteinExistence type="predicted"/>
<dbReference type="EMBL" id="JBHUMY010000004">
    <property type="protein sequence ID" value="MFD2659468.1"/>
    <property type="molecule type" value="Genomic_DNA"/>
</dbReference>
<accession>A0ABW5QUQ2</accession>
<evidence type="ECO:0000313" key="3">
    <source>
        <dbReference type="Proteomes" id="UP001597493"/>
    </source>
</evidence>
<comment type="caution">
    <text evidence="2">The sequence shown here is derived from an EMBL/GenBank/DDBJ whole genome shotgun (WGS) entry which is preliminary data.</text>
</comment>
<name>A0ABW5QUQ2_9BACL</name>
<protein>
    <recommendedName>
        <fullName evidence="4">DUF5082 domain-containing protein</fullName>
    </recommendedName>
</protein>